<keyword evidence="9" id="KW-1185">Reference proteome</keyword>
<organism evidence="8 9">
    <name type="scientific">Roseivirga echinicomitans</name>
    <dbReference type="NCBI Taxonomy" id="296218"/>
    <lineage>
        <taxon>Bacteria</taxon>
        <taxon>Pseudomonadati</taxon>
        <taxon>Bacteroidota</taxon>
        <taxon>Cytophagia</taxon>
        <taxon>Cytophagales</taxon>
        <taxon>Roseivirgaceae</taxon>
        <taxon>Roseivirga</taxon>
    </lineage>
</organism>
<feature type="transmembrane region" description="Helical" evidence="6">
    <location>
        <begin position="215"/>
        <end position="240"/>
    </location>
</feature>
<dbReference type="RefSeq" id="WP_068414803.1">
    <property type="nucleotide sequence ID" value="NZ_LRDB01000012.1"/>
</dbReference>
<evidence type="ECO:0000256" key="6">
    <source>
        <dbReference type="SAM" id="Phobius"/>
    </source>
</evidence>
<dbReference type="InterPro" id="IPR020846">
    <property type="entry name" value="MFS_dom"/>
</dbReference>
<evidence type="ECO:0000256" key="1">
    <source>
        <dbReference type="ARBA" id="ARBA00004651"/>
    </source>
</evidence>
<dbReference type="Proteomes" id="UP000075615">
    <property type="component" value="Unassembled WGS sequence"/>
</dbReference>
<feature type="transmembrane region" description="Helical" evidence="6">
    <location>
        <begin position="165"/>
        <end position="187"/>
    </location>
</feature>
<feature type="transmembrane region" description="Helical" evidence="6">
    <location>
        <begin position="377"/>
        <end position="396"/>
    </location>
</feature>
<feature type="transmembrane region" description="Helical" evidence="6">
    <location>
        <begin position="279"/>
        <end position="297"/>
    </location>
</feature>
<proteinExistence type="predicted"/>
<feature type="domain" description="Major facilitator superfamily (MFS) profile" evidence="7">
    <location>
        <begin position="13"/>
        <end position="401"/>
    </location>
</feature>
<evidence type="ECO:0000256" key="4">
    <source>
        <dbReference type="ARBA" id="ARBA00022989"/>
    </source>
</evidence>
<evidence type="ECO:0000259" key="7">
    <source>
        <dbReference type="PROSITE" id="PS50850"/>
    </source>
</evidence>
<comment type="subcellular location">
    <subcellularLocation>
        <location evidence="1">Cell membrane</location>
        <topology evidence="1">Multi-pass membrane protein</topology>
    </subcellularLocation>
</comment>
<dbReference type="GO" id="GO:0005886">
    <property type="term" value="C:plasma membrane"/>
    <property type="evidence" value="ECO:0007669"/>
    <property type="project" value="UniProtKB-SubCell"/>
</dbReference>
<comment type="caution">
    <text evidence="8">The sequence shown here is derived from an EMBL/GenBank/DDBJ whole genome shotgun (WGS) entry which is preliminary data.</text>
</comment>
<dbReference type="InterPro" id="IPR011701">
    <property type="entry name" value="MFS"/>
</dbReference>
<feature type="transmembrane region" description="Helical" evidence="6">
    <location>
        <begin position="12"/>
        <end position="37"/>
    </location>
</feature>
<feature type="transmembrane region" description="Helical" evidence="6">
    <location>
        <begin position="104"/>
        <end position="125"/>
    </location>
</feature>
<reference evidence="8 9" key="1">
    <citation type="submission" date="2016-01" db="EMBL/GenBank/DDBJ databases">
        <title>Genome sequencing of Roseivirga echinicomitans KMM 6058.</title>
        <authorList>
            <person name="Selvaratnam C."/>
            <person name="Thevarajoo S."/>
            <person name="Goh K.M."/>
            <person name="Ee R."/>
            <person name="Chan K.-G."/>
            <person name="Chong C.S."/>
        </authorList>
    </citation>
    <scope>NUCLEOTIDE SEQUENCE [LARGE SCALE GENOMIC DNA]</scope>
    <source>
        <strain evidence="8 9">KMM 6058</strain>
    </source>
</reference>
<feature type="transmembrane region" description="Helical" evidence="6">
    <location>
        <begin position="303"/>
        <end position="323"/>
    </location>
</feature>
<protein>
    <submittedName>
        <fullName evidence="8">MFS transporter</fullName>
    </submittedName>
</protein>
<feature type="transmembrane region" description="Helical" evidence="6">
    <location>
        <begin position="79"/>
        <end position="98"/>
    </location>
</feature>
<keyword evidence="5 6" id="KW-0472">Membrane</keyword>
<dbReference type="AlphaFoldDB" id="A0A150XJI7"/>
<dbReference type="PANTHER" id="PTHR43124:SF3">
    <property type="entry name" value="CHLORAMPHENICOL EFFLUX PUMP RV0191"/>
    <property type="match status" value="1"/>
</dbReference>
<dbReference type="PROSITE" id="PS50850">
    <property type="entry name" value="MFS"/>
    <property type="match status" value="1"/>
</dbReference>
<sequence>MKTQTFTSYQKLIIAILAFSQFTVILDFMVLSPLSAILLDELSITTQQFGMVVSAYAFSAGAAGLLAAGFADRFDRKRLLIFFYSGFILGTLFCGLAPNYHFLLIARIVTGIFGGVIGSIVYAIITDLFVLEKRGRVMGFVQMAFAASQILGIPIGLYLANHFGWHSPFLLIVGLSLVVAIVIMIYMKPVNEHLKLQTKQNAFVHMAKTLSNKRYLRGFSATTLLATGGFMLMPFGAAFAVNNLGISIDLLPMVYLVTGIFTMISGPLSGKLSDKYGKFRMFTIGSLLAAGLILLYTNLDVTPLWMVIAINVVLFLGITLRMISSQTLLTAIPEPKDRGAFMGINSSVMQISGGFAAALAGVIVVQGEDGKLLHYPLLGMVVTGTILITIILLYFINKMVLTKEEVHAAVKSELGLVEVPITEG</sequence>
<dbReference type="PANTHER" id="PTHR43124">
    <property type="entry name" value="PURINE EFFLUX PUMP PBUE"/>
    <property type="match status" value="1"/>
</dbReference>
<dbReference type="GO" id="GO:0022857">
    <property type="term" value="F:transmembrane transporter activity"/>
    <property type="evidence" value="ECO:0007669"/>
    <property type="project" value="InterPro"/>
</dbReference>
<dbReference type="Gene3D" id="1.20.1250.20">
    <property type="entry name" value="MFS general substrate transporter like domains"/>
    <property type="match status" value="1"/>
</dbReference>
<evidence type="ECO:0000256" key="5">
    <source>
        <dbReference type="ARBA" id="ARBA00023136"/>
    </source>
</evidence>
<feature type="transmembrane region" description="Helical" evidence="6">
    <location>
        <begin position="137"/>
        <end position="159"/>
    </location>
</feature>
<keyword evidence="2" id="KW-1003">Cell membrane</keyword>
<gene>
    <name evidence="8" type="ORF">AWN68_04535</name>
</gene>
<name>A0A150XJI7_9BACT</name>
<dbReference type="InterPro" id="IPR050189">
    <property type="entry name" value="MFS_Efflux_Transporters"/>
</dbReference>
<keyword evidence="3 6" id="KW-0812">Transmembrane</keyword>
<evidence type="ECO:0000256" key="2">
    <source>
        <dbReference type="ARBA" id="ARBA00022475"/>
    </source>
</evidence>
<keyword evidence="4 6" id="KW-1133">Transmembrane helix</keyword>
<feature type="transmembrane region" description="Helical" evidence="6">
    <location>
        <begin position="246"/>
        <end position="267"/>
    </location>
</feature>
<evidence type="ECO:0000256" key="3">
    <source>
        <dbReference type="ARBA" id="ARBA00022692"/>
    </source>
</evidence>
<dbReference type="InterPro" id="IPR036259">
    <property type="entry name" value="MFS_trans_sf"/>
</dbReference>
<dbReference type="STRING" id="296218.AWN68_04535"/>
<accession>A0A150XJI7</accession>
<feature type="transmembrane region" description="Helical" evidence="6">
    <location>
        <begin position="344"/>
        <end position="365"/>
    </location>
</feature>
<feature type="transmembrane region" description="Helical" evidence="6">
    <location>
        <begin position="49"/>
        <end position="67"/>
    </location>
</feature>
<evidence type="ECO:0000313" key="8">
    <source>
        <dbReference type="EMBL" id="KYG78899.1"/>
    </source>
</evidence>
<dbReference type="Pfam" id="PF07690">
    <property type="entry name" value="MFS_1"/>
    <property type="match status" value="1"/>
</dbReference>
<evidence type="ECO:0000313" key="9">
    <source>
        <dbReference type="Proteomes" id="UP000075615"/>
    </source>
</evidence>
<dbReference type="SUPFAM" id="SSF103473">
    <property type="entry name" value="MFS general substrate transporter"/>
    <property type="match status" value="1"/>
</dbReference>
<dbReference type="CDD" id="cd17324">
    <property type="entry name" value="MFS_NepI_like"/>
    <property type="match status" value="1"/>
</dbReference>
<dbReference type="EMBL" id="LRDB01000012">
    <property type="protein sequence ID" value="KYG78899.1"/>
    <property type="molecule type" value="Genomic_DNA"/>
</dbReference>